<evidence type="ECO:0000313" key="2">
    <source>
        <dbReference type="Proteomes" id="UP001156666"/>
    </source>
</evidence>
<evidence type="ECO:0000313" key="1">
    <source>
        <dbReference type="EMBL" id="GLR19205.1"/>
    </source>
</evidence>
<reference evidence="1" key="1">
    <citation type="journal article" date="2014" name="Int. J. Syst. Evol. Microbiol.">
        <title>Complete genome sequence of Corynebacterium casei LMG S-19264T (=DSM 44701T), isolated from a smear-ripened cheese.</title>
        <authorList>
            <consortium name="US DOE Joint Genome Institute (JGI-PGF)"/>
            <person name="Walter F."/>
            <person name="Albersmeier A."/>
            <person name="Kalinowski J."/>
            <person name="Ruckert C."/>
        </authorList>
    </citation>
    <scope>NUCLEOTIDE SEQUENCE</scope>
    <source>
        <strain evidence="1">NBRC 108769</strain>
    </source>
</reference>
<dbReference type="Pfam" id="PF11751">
    <property type="entry name" value="PorP_SprF"/>
    <property type="match status" value="1"/>
</dbReference>
<sequence>MAPIGLNPALAGSFSGTARVGGVYRIQDLIGSSNAVASSRGYETYTAYLDAPVIRGIREQDWVGIGLALTSDVAGIGNVKQTGTAQAISYHMPLGRGGKSTLSFAINSGTTSFSVKKADNFLFETDLLGIGSDPKLAEYQDPENQSTKGDFGGGIAFKSIIDKVSAYRLGLSAAHVNSPLKKLGSGGGQRTPVRLTGFFEYDRLLNPRTRIIPAVIFQNFGSNVEVAFQALTGYYLDPKKDITVYGGLGVRSNTLNPLDAIPIYLGFDMKDLQVRLAFDTTISGKSYTNRGFGALELSANYIMKIYKRPKVDPAVFCPRF</sequence>
<reference evidence="1" key="2">
    <citation type="submission" date="2023-01" db="EMBL/GenBank/DDBJ databases">
        <title>Draft genome sequence of Portibacter lacus strain NBRC 108769.</title>
        <authorList>
            <person name="Sun Q."/>
            <person name="Mori K."/>
        </authorList>
    </citation>
    <scope>NUCLEOTIDE SEQUENCE</scope>
    <source>
        <strain evidence="1">NBRC 108769</strain>
    </source>
</reference>
<name>A0AA37SX00_9BACT</name>
<dbReference type="InterPro" id="IPR019861">
    <property type="entry name" value="PorP/SprF_Bacteroidetes"/>
</dbReference>
<protein>
    <recommendedName>
        <fullName evidence="3">Type IX secretion system membrane protein PorP/SprF</fullName>
    </recommendedName>
</protein>
<comment type="caution">
    <text evidence="1">The sequence shown here is derived from an EMBL/GenBank/DDBJ whole genome shotgun (WGS) entry which is preliminary data.</text>
</comment>
<evidence type="ECO:0008006" key="3">
    <source>
        <dbReference type="Google" id="ProtNLM"/>
    </source>
</evidence>
<dbReference type="AlphaFoldDB" id="A0AA37SX00"/>
<keyword evidence="2" id="KW-1185">Reference proteome</keyword>
<dbReference type="Proteomes" id="UP001156666">
    <property type="component" value="Unassembled WGS sequence"/>
</dbReference>
<organism evidence="1 2">
    <name type="scientific">Portibacter lacus</name>
    <dbReference type="NCBI Taxonomy" id="1099794"/>
    <lineage>
        <taxon>Bacteria</taxon>
        <taxon>Pseudomonadati</taxon>
        <taxon>Bacteroidota</taxon>
        <taxon>Saprospiria</taxon>
        <taxon>Saprospirales</taxon>
        <taxon>Haliscomenobacteraceae</taxon>
        <taxon>Portibacter</taxon>
    </lineage>
</organism>
<proteinExistence type="predicted"/>
<accession>A0AA37SX00</accession>
<dbReference type="EMBL" id="BSOH01000027">
    <property type="protein sequence ID" value="GLR19205.1"/>
    <property type="molecule type" value="Genomic_DNA"/>
</dbReference>
<gene>
    <name evidence="1" type="ORF">GCM10007940_38210</name>
</gene>